<dbReference type="EMBL" id="JBHSWE010000001">
    <property type="protein sequence ID" value="MFC6673846.1"/>
    <property type="molecule type" value="Genomic_DNA"/>
</dbReference>
<dbReference type="Gene3D" id="2.30.30.240">
    <property type="entry name" value="PRC-barrel domain"/>
    <property type="match status" value="1"/>
</dbReference>
<evidence type="ECO:0000256" key="1">
    <source>
        <dbReference type="SAM" id="MobiDB-lite"/>
    </source>
</evidence>
<dbReference type="InterPro" id="IPR011033">
    <property type="entry name" value="PRC_barrel-like_sf"/>
</dbReference>
<dbReference type="Pfam" id="PF05239">
    <property type="entry name" value="PRC"/>
    <property type="match status" value="1"/>
</dbReference>
<dbReference type="Proteomes" id="UP001596422">
    <property type="component" value="Unassembled WGS sequence"/>
</dbReference>
<comment type="caution">
    <text evidence="3">The sequence shown here is derived from an EMBL/GenBank/DDBJ whole genome shotgun (WGS) entry which is preliminary data.</text>
</comment>
<evidence type="ECO:0000259" key="2">
    <source>
        <dbReference type="Pfam" id="PF05239"/>
    </source>
</evidence>
<organism evidence="3 4">
    <name type="scientific">Marinobacterium aestuariivivens</name>
    <dbReference type="NCBI Taxonomy" id="1698799"/>
    <lineage>
        <taxon>Bacteria</taxon>
        <taxon>Pseudomonadati</taxon>
        <taxon>Pseudomonadota</taxon>
        <taxon>Gammaproteobacteria</taxon>
        <taxon>Oceanospirillales</taxon>
        <taxon>Oceanospirillaceae</taxon>
        <taxon>Marinobacterium</taxon>
    </lineage>
</organism>
<feature type="region of interest" description="Disordered" evidence="1">
    <location>
        <begin position="83"/>
        <end position="133"/>
    </location>
</feature>
<dbReference type="InterPro" id="IPR027275">
    <property type="entry name" value="PRC-brl_dom"/>
</dbReference>
<accession>A0ABW2A8I1</accession>
<dbReference type="SUPFAM" id="SSF50346">
    <property type="entry name" value="PRC-barrel domain"/>
    <property type="match status" value="1"/>
</dbReference>
<keyword evidence="4" id="KW-1185">Reference proteome</keyword>
<dbReference type="RefSeq" id="WP_379912563.1">
    <property type="nucleotide sequence ID" value="NZ_JBHSWE010000001.1"/>
</dbReference>
<evidence type="ECO:0000313" key="3">
    <source>
        <dbReference type="EMBL" id="MFC6673846.1"/>
    </source>
</evidence>
<feature type="domain" description="PRC-barrel" evidence="2">
    <location>
        <begin position="1"/>
        <end position="66"/>
    </location>
</feature>
<protein>
    <submittedName>
        <fullName evidence="3">PRC-barrel domain-containing protein</fullName>
    </submittedName>
</protein>
<gene>
    <name evidence="3" type="ORF">ACFQDL_29980</name>
</gene>
<reference evidence="4" key="1">
    <citation type="journal article" date="2019" name="Int. J. Syst. Evol. Microbiol.">
        <title>The Global Catalogue of Microorganisms (GCM) 10K type strain sequencing project: providing services to taxonomists for standard genome sequencing and annotation.</title>
        <authorList>
            <consortium name="The Broad Institute Genomics Platform"/>
            <consortium name="The Broad Institute Genome Sequencing Center for Infectious Disease"/>
            <person name="Wu L."/>
            <person name="Ma J."/>
        </authorList>
    </citation>
    <scope>NUCLEOTIDE SEQUENCE [LARGE SCALE GENOMIC DNA]</scope>
    <source>
        <strain evidence="4">NBRC 111756</strain>
    </source>
</reference>
<name>A0ABW2A8I1_9GAMM</name>
<evidence type="ECO:0000313" key="4">
    <source>
        <dbReference type="Proteomes" id="UP001596422"/>
    </source>
</evidence>
<sequence length="133" mass="14313">MEVVDPLGEKVGKIETVVRSKTDSDIQAVVSSGGVLGIGDHKVAVPIDKLELSGDKVEISATEEELQQQEAYAPESFVELEPADRPLSEFSAFEPVPEEEVPIEEAPMSQPQEPIPEPDQPMTQPPEGSGGTY</sequence>
<proteinExistence type="predicted"/>